<reference evidence="2 3" key="1">
    <citation type="submission" date="2019-07" db="EMBL/GenBank/DDBJ databases">
        <authorList>
            <person name="Garlena R.A."/>
            <person name="Russell D.A."/>
            <person name="Pope W.H."/>
            <person name="Jacobs-Sera D."/>
            <person name="Hatfull G.F."/>
        </authorList>
    </citation>
    <scope>NUCLEOTIDE SEQUENCE [LARGE SCALE GENOMIC DNA]</scope>
</reference>
<dbReference type="Pfam" id="PF19905">
    <property type="entry name" value="DUF6378"/>
    <property type="match status" value="1"/>
</dbReference>
<accession>A0A5J6TNW5</accession>
<dbReference type="GeneID" id="64871722"/>
<dbReference type="KEGG" id="vg:64871722"/>
<evidence type="ECO:0000313" key="2">
    <source>
        <dbReference type="EMBL" id="QFG10422.1"/>
    </source>
</evidence>
<evidence type="ECO:0000259" key="1">
    <source>
        <dbReference type="Pfam" id="PF19905"/>
    </source>
</evidence>
<keyword evidence="3" id="KW-1185">Reference proteome</keyword>
<gene>
    <name evidence="2" type="primary">52</name>
    <name evidence="2" type="ORF">PBI_ANTHONY_52</name>
</gene>
<dbReference type="RefSeq" id="YP_010062088.1">
    <property type="nucleotide sequence ID" value="NC_054790.1"/>
</dbReference>
<dbReference type="EMBL" id="MN234188">
    <property type="protein sequence ID" value="QFG10422.1"/>
    <property type="molecule type" value="Genomic_DNA"/>
</dbReference>
<feature type="domain" description="DUF6378" evidence="1">
    <location>
        <begin position="5"/>
        <end position="82"/>
    </location>
</feature>
<name>A0A5J6TNW5_9CAUD</name>
<protein>
    <recommendedName>
        <fullName evidence="1">DUF6378 domain-containing protein</fullName>
    </recommendedName>
</protein>
<evidence type="ECO:0000313" key="3">
    <source>
        <dbReference type="Proteomes" id="UP000327026"/>
    </source>
</evidence>
<dbReference type="Proteomes" id="UP000327026">
    <property type="component" value="Segment"/>
</dbReference>
<sequence>MSETVLQEAERLINGDRQDTYGSASESFGRIAGLWSEYTGKKLTDLDVANMMVLLKVSRTKGQFHRDSYVDIGGYAALAERLVGEKAPTVEEIKTTAPKTRRHKSLGNVNYDKTVTDKHGTEWSYDRAQRSWGYRNGLGGRVNIGHMRSYTMDHRAPFIEVVEDN</sequence>
<dbReference type="InterPro" id="IPR045958">
    <property type="entry name" value="DUF6378"/>
</dbReference>
<proteinExistence type="predicted"/>
<organism evidence="2 3">
    <name type="scientific">Mycobacterium phage Anthony</name>
    <dbReference type="NCBI Taxonomy" id="2599857"/>
    <lineage>
        <taxon>Viruses</taxon>
        <taxon>Duplodnaviria</taxon>
        <taxon>Heunggongvirae</taxon>
        <taxon>Uroviricota</taxon>
        <taxon>Caudoviricetes</taxon>
        <taxon>Anthonyvirus</taxon>
        <taxon>Anthonyvirus anthony</taxon>
    </lineage>
</organism>